<reference evidence="1" key="1">
    <citation type="submission" date="2016-10" db="EMBL/GenBank/DDBJ databases">
        <title>Draft Genome Sequence of Nocardioides luteus Strain BAFB, an Alkane-Degrading Bacterium Isolated from JP-7 Polluted Soil.</title>
        <authorList>
            <person name="Brown L."/>
            <person name="Ruiz O.N."/>
            <person name="Gunasekera T."/>
        </authorList>
    </citation>
    <scope>NUCLEOTIDE SEQUENCE [LARGE SCALE GENOMIC DNA]</scope>
    <source>
        <strain evidence="1">BAFB</strain>
    </source>
</reference>
<name>A0A1J4N317_9ACTN</name>
<dbReference type="InterPro" id="IPR045584">
    <property type="entry name" value="Pilin-like"/>
</dbReference>
<organism evidence="1 2">
    <name type="scientific">Nocardioides luteus</name>
    <dbReference type="NCBI Taxonomy" id="1844"/>
    <lineage>
        <taxon>Bacteria</taxon>
        <taxon>Bacillati</taxon>
        <taxon>Actinomycetota</taxon>
        <taxon>Actinomycetes</taxon>
        <taxon>Propionibacteriales</taxon>
        <taxon>Nocardioidaceae</taxon>
        <taxon>Nocardioides</taxon>
    </lineage>
</organism>
<dbReference type="Gene3D" id="3.30.700.10">
    <property type="entry name" value="Glycoprotein, Type 4 Pilin"/>
    <property type="match status" value="1"/>
</dbReference>
<evidence type="ECO:0008006" key="3">
    <source>
        <dbReference type="Google" id="ProtNLM"/>
    </source>
</evidence>
<sequence length="95" mass="9689">MVILILGVLAGVVVFSVRGINDRGAVAACKTEIRTVETAVEAFYARTNGYPNAMTDLTAGANQFLHSAPEYVALAPANDGTLVLTAAAPAGCPAP</sequence>
<dbReference type="AlphaFoldDB" id="A0A1J4N317"/>
<dbReference type="EMBL" id="JZDQ02000020">
    <property type="protein sequence ID" value="OIJ25973.1"/>
    <property type="molecule type" value="Genomic_DNA"/>
</dbReference>
<dbReference type="STRING" id="1844.UG56_015090"/>
<evidence type="ECO:0000313" key="2">
    <source>
        <dbReference type="Proteomes" id="UP000033772"/>
    </source>
</evidence>
<proteinExistence type="predicted"/>
<gene>
    <name evidence="1" type="ORF">UG56_015090</name>
</gene>
<accession>A0A1J4N317</accession>
<dbReference type="Proteomes" id="UP000033772">
    <property type="component" value="Unassembled WGS sequence"/>
</dbReference>
<dbReference type="SUPFAM" id="SSF54523">
    <property type="entry name" value="Pili subunits"/>
    <property type="match status" value="1"/>
</dbReference>
<protein>
    <recommendedName>
        <fullName evidence="3">Type II secretion system protein GspG C-terminal domain-containing protein</fullName>
    </recommendedName>
</protein>
<evidence type="ECO:0000313" key="1">
    <source>
        <dbReference type="EMBL" id="OIJ25973.1"/>
    </source>
</evidence>
<comment type="caution">
    <text evidence="1">The sequence shown here is derived from an EMBL/GenBank/DDBJ whole genome shotgun (WGS) entry which is preliminary data.</text>
</comment>
<keyword evidence="2" id="KW-1185">Reference proteome</keyword>